<accession>A0A6A4MCL2</accession>
<protein>
    <submittedName>
        <fullName evidence="2">Uncharacterized protein</fullName>
    </submittedName>
</protein>
<proteinExistence type="predicted"/>
<evidence type="ECO:0000313" key="3">
    <source>
        <dbReference type="Proteomes" id="UP000428333"/>
    </source>
</evidence>
<feature type="region of interest" description="Disordered" evidence="1">
    <location>
        <begin position="1"/>
        <end position="23"/>
    </location>
</feature>
<keyword evidence="3" id="KW-1185">Reference proteome</keyword>
<comment type="caution">
    <text evidence="2">The sequence shown here is derived from an EMBL/GenBank/DDBJ whole genome shotgun (WGS) entry which is preliminary data.</text>
</comment>
<name>A0A6A4MCL2_9ERIC</name>
<dbReference type="EMBL" id="QEFC01000073">
    <property type="protein sequence ID" value="KAE9466902.1"/>
    <property type="molecule type" value="Genomic_DNA"/>
</dbReference>
<gene>
    <name evidence="2" type="ORF">C3L33_01192</name>
</gene>
<reference evidence="2 3" key="1">
    <citation type="journal article" date="2019" name="Genome Biol. Evol.">
        <title>The Rhododendron genome and chromosomal organization provide insight into shared whole-genome duplications across the heath family (Ericaceae).</title>
        <authorList>
            <person name="Soza V.L."/>
            <person name="Lindsley D."/>
            <person name="Waalkes A."/>
            <person name="Ramage E."/>
            <person name="Patwardhan R.P."/>
            <person name="Burton J.N."/>
            <person name="Adey A."/>
            <person name="Kumar A."/>
            <person name="Qiu R."/>
            <person name="Shendure J."/>
            <person name="Hall B."/>
        </authorList>
    </citation>
    <scope>NUCLEOTIDE SEQUENCE [LARGE SCALE GENOMIC DNA]</scope>
    <source>
        <strain evidence="2">RSF 1966-606</strain>
    </source>
</reference>
<dbReference type="AlphaFoldDB" id="A0A6A4MCL2"/>
<organism evidence="2 3">
    <name type="scientific">Rhododendron williamsianum</name>
    <dbReference type="NCBI Taxonomy" id="262921"/>
    <lineage>
        <taxon>Eukaryota</taxon>
        <taxon>Viridiplantae</taxon>
        <taxon>Streptophyta</taxon>
        <taxon>Embryophyta</taxon>
        <taxon>Tracheophyta</taxon>
        <taxon>Spermatophyta</taxon>
        <taxon>Magnoliopsida</taxon>
        <taxon>eudicotyledons</taxon>
        <taxon>Gunneridae</taxon>
        <taxon>Pentapetalae</taxon>
        <taxon>asterids</taxon>
        <taxon>Ericales</taxon>
        <taxon>Ericaceae</taxon>
        <taxon>Ericoideae</taxon>
        <taxon>Rhodoreae</taxon>
        <taxon>Rhododendron</taxon>
    </lineage>
</organism>
<evidence type="ECO:0000313" key="2">
    <source>
        <dbReference type="EMBL" id="KAE9466902.1"/>
    </source>
</evidence>
<sequence length="120" mass="13623">MRLHDRPPKSTPAPCPPPNLRARHPALAVSQKQRPLHVLKMRSLGDSRLMFDKMPQRNTVSFNVLISAYSRSTRLALRHQAVCAIGNEGLSLMDRHSQAYYKHLLCLKIPFLAPLFIPMS</sequence>
<feature type="compositionally biased region" description="Pro residues" evidence="1">
    <location>
        <begin position="9"/>
        <end position="19"/>
    </location>
</feature>
<feature type="non-terminal residue" evidence="2">
    <location>
        <position position="1"/>
    </location>
</feature>
<dbReference type="Proteomes" id="UP000428333">
    <property type="component" value="Linkage Group LG01"/>
</dbReference>
<evidence type="ECO:0000256" key="1">
    <source>
        <dbReference type="SAM" id="MobiDB-lite"/>
    </source>
</evidence>